<evidence type="ECO:0000313" key="4">
    <source>
        <dbReference type="Proteomes" id="UP000051655"/>
    </source>
</evidence>
<dbReference type="PANTHER" id="PTHR21043">
    <property type="entry name" value="IOJAP SUPERFAMILY ORTHOLOG"/>
    <property type="match status" value="1"/>
</dbReference>
<name>A0A0R2JJM3_9LACO</name>
<comment type="function">
    <text evidence="2">Functions as a ribosomal silencing factor. Interacts with ribosomal protein uL14 (rplN), blocking formation of intersubunit bridge B8. Prevents association of the 30S and 50S ribosomal subunits and the formation of functional ribosomes, thus repressing translation.</text>
</comment>
<sequence>MEKNMSLTKMLEVAVKAADSKRAEDIVALDLQGVSMFTDALLIMDAPSNRQVLAITQEIVDKMQEAGFTLRQHEGRDNGEWVVLDFGDLTVHVFKEEMRNFYGLEQLWAAKSQPIDIQEWLIED</sequence>
<evidence type="ECO:0000313" key="3">
    <source>
        <dbReference type="EMBL" id="KRN75477.1"/>
    </source>
</evidence>
<dbReference type="PANTHER" id="PTHR21043:SF0">
    <property type="entry name" value="MITOCHONDRIAL ASSEMBLY OF RIBOSOMAL LARGE SUBUNIT PROTEIN 1"/>
    <property type="match status" value="1"/>
</dbReference>
<keyword evidence="2" id="KW-0678">Repressor</keyword>
<dbReference type="PATRIC" id="fig|1616.3.peg.664"/>
<dbReference type="GO" id="GO:0090071">
    <property type="term" value="P:negative regulation of ribosome biogenesis"/>
    <property type="evidence" value="ECO:0007669"/>
    <property type="project" value="UniProtKB-UniRule"/>
</dbReference>
<organism evidence="3 4">
    <name type="scientific">Weissella kandleri</name>
    <dbReference type="NCBI Taxonomy" id="1616"/>
    <lineage>
        <taxon>Bacteria</taxon>
        <taxon>Bacillati</taxon>
        <taxon>Bacillota</taxon>
        <taxon>Bacilli</taxon>
        <taxon>Lactobacillales</taxon>
        <taxon>Lactobacillaceae</taxon>
        <taxon>Weissella</taxon>
    </lineage>
</organism>
<evidence type="ECO:0000256" key="2">
    <source>
        <dbReference type="HAMAP-Rule" id="MF_01477"/>
    </source>
</evidence>
<accession>A0A0R2JJM3</accession>
<dbReference type="STRING" id="1616.IV73_GL000646"/>
<dbReference type="Pfam" id="PF02410">
    <property type="entry name" value="RsfS"/>
    <property type="match status" value="1"/>
</dbReference>
<proteinExistence type="inferred from homology"/>
<dbReference type="GO" id="GO:0042256">
    <property type="term" value="P:cytosolic ribosome assembly"/>
    <property type="evidence" value="ECO:0007669"/>
    <property type="project" value="UniProtKB-UniRule"/>
</dbReference>
<dbReference type="Proteomes" id="UP000051655">
    <property type="component" value="Unassembled WGS sequence"/>
</dbReference>
<comment type="similarity">
    <text evidence="1 2">Belongs to the Iojap/RsfS family.</text>
</comment>
<dbReference type="GO" id="GO:0017148">
    <property type="term" value="P:negative regulation of translation"/>
    <property type="evidence" value="ECO:0007669"/>
    <property type="project" value="UniProtKB-UniRule"/>
</dbReference>
<reference evidence="3 4" key="1">
    <citation type="journal article" date="2015" name="Genome Announc.">
        <title>Expanding the biotechnology potential of lactobacilli through comparative genomics of 213 strains and associated genera.</title>
        <authorList>
            <person name="Sun Z."/>
            <person name="Harris H.M."/>
            <person name="McCann A."/>
            <person name="Guo C."/>
            <person name="Argimon S."/>
            <person name="Zhang W."/>
            <person name="Yang X."/>
            <person name="Jeffery I.B."/>
            <person name="Cooney J.C."/>
            <person name="Kagawa T.F."/>
            <person name="Liu W."/>
            <person name="Song Y."/>
            <person name="Salvetti E."/>
            <person name="Wrobel A."/>
            <person name="Rasinkangas P."/>
            <person name="Parkhill J."/>
            <person name="Rea M.C."/>
            <person name="O'Sullivan O."/>
            <person name="Ritari J."/>
            <person name="Douillard F.P."/>
            <person name="Paul Ross R."/>
            <person name="Yang R."/>
            <person name="Briner A.E."/>
            <person name="Felis G.E."/>
            <person name="de Vos W.M."/>
            <person name="Barrangou R."/>
            <person name="Klaenhammer T.R."/>
            <person name="Caufield P.W."/>
            <person name="Cui Y."/>
            <person name="Zhang H."/>
            <person name="O'Toole P.W."/>
        </authorList>
    </citation>
    <scope>NUCLEOTIDE SEQUENCE [LARGE SCALE GENOMIC DNA]</scope>
    <source>
        <strain evidence="3 4">DSM 20593</strain>
    </source>
</reference>
<gene>
    <name evidence="2" type="primary">rsfS</name>
    <name evidence="3" type="ORF">IV73_GL000646</name>
</gene>
<dbReference type="EMBL" id="JQBP01000002">
    <property type="protein sequence ID" value="KRN75477.1"/>
    <property type="molecule type" value="Genomic_DNA"/>
</dbReference>
<dbReference type="GO" id="GO:0005737">
    <property type="term" value="C:cytoplasm"/>
    <property type="evidence" value="ECO:0007669"/>
    <property type="project" value="UniProtKB-SubCell"/>
</dbReference>
<comment type="subunit">
    <text evidence="2">Interacts with ribosomal protein uL14 (rplN).</text>
</comment>
<keyword evidence="4" id="KW-1185">Reference proteome</keyword>
<dbReference type="InterPro" id="IPR043519">
    <property type="entry name" value="NT_sf"/>
</dbReference>
<dbReference type="AlphaFoldDB" id="A0A0R2JJM3"/>
<dbReference type="HAMAP" id="MF_01477">
    <property type="entry name" value="Iojap_RsfS"/>
    <property type="match status" value="1"/>
</dbReference>
<dbReference type="GO" id="GO:0043023">
    <property type="term" value="F:ribosomal large subunit binding"/>
    <property type="evidence" value="ECO:0007669"/>
    <property type="project" value="TreeGrafter"/>
</dbReference>
<dbReference type="SUPFAM" id="SSF81301">
    <property type="entry name" value="Nucleotidyltransferase"/>
    <property type="match status" value="1"/>
</dbReference>
<keyword evidence="2" id="KW-0810">Translation regulation</keyword>
<dbReference type="Gene3D" id="3.30.460.10">
    <property type="entry name" value="Beta Polymerase, domain 2"/>
    <property type="match status" value="1"/>
</dbReference>
<dbReference type="InterPro" id="IPR004394">
    <property type="entry name" value="Iojap/RsfS/C7orf30"/>
</dbReference>
<dbReference type="NCBIfam" id="TIGR00090">
    <property type="entry name" value="rsfS_iojap_ybeB"/>
    <property type="match status" value="1"/>
</dbReference>
<protein>
    <recommendedName>
        <fullName evidence="2">Ribosomal silencing factor RsfS</fullName>
    </recommendedName>
</protein>
<comment type="subcellular location">
    <subcellularLocation>
        <location evidence="2">Cytoplasm</location>
    </subcellularLocation>
</comment>
<keyword evidence="2" id="KW-0963">Cytoplasm</keyword>
<comment type="caution">
    <text evidence="3">The sequence shown here is derived from an EMBL/GenBank/DDBJ whole genome shotgun (WGS) entry which is preliminary data.</text>
</comment>
<evidence type="ECO:0000256" key="1">
    <source>
        <dbReference type="ARBA" id="ARBA00010574"/>
    </source>
</evidence>